<organism evidence="3 4">
    <name type="scientific">Paenibacillus nanensis</name>
    <dbReference type="NCBI Taxonomy" id="393251"/>
    <lineage>
        <taxon>Bacteria</taxon>
        <taxon>Bacillati</taxon>
        <taxon>Bacillota</taxon>
        <taxon>Bacilli</taxon>
        <taxon>Bacillales</taxon>
        <taxon>Paenibacillaceae</taxon>
        <taxon>Paenibacillus</taxon>
    </lineage>
</organism>
<evidence type="ECO:0000313" key="3">
    <source>
        <dbReference type="EMBL" id="RIX60485.1"/>
    </source>
</evidence>
<dbReference type="OrthoDB" id="9797274at2"/>
<keyword evidence="1" id="KW-1133">Transmembrane helix</keyword>
<evidence type="ECO:0000256" key="1">
    <source>
        <dbReference type="SAM" id="Phobius"/>
    </source>
</evidence>
<dbReference type="InterPro" id="IPR052906">
    <property type="entry name" value="Type_IV_Methyl-Rstrct_Enzyme"/>
</dbReference>
<feature type="transmembrane region" description="Helical" evidence="1">
    <location>
        <begin position="12"/>
        <end position="39"/>
    </location>
</feature>
<dbReference type="InterPro" id="IPR011335">
    <property type="entry name" value="Restrct_endonuc-II-like"/>
</dbReference>
<dbReference type="PANTHER" id="PTHR30015">
    <property type="entry name" value="MRR RESTRICTION SYSTEM PROTEIN"/>
    <property type="match status" value="1"/>
</dbReference>
<dbReference type="PANTHER" id="PTHR30015:SF6">
    <property type="entry name" value="SLL1429 PROTEIN"/>
    <property type="match status" value="1"/>
</dbReference>
<dbReference type="InterPro" id="IPR007560">
    <property type="entry name" value="Restrct_endonuc_IV_Mrr"/>
</dbReference>
<dbReference type="InterPro" id="IPR011856">
    <property type="entry name" value="tRNA_endonuc-like_dom_sf"/>
</dbReference>
<dbReference type="Proteomes" id="UP000266482">
    <property type="component" value="Unassembled WGS sequence"/>
</dbReference>
<sequence length="230" mass="25939">MLCKKGFCKLGGLLLISILAVVLSIAVAVILVVIGLVAVTKRKRHTIRTVFREEYDLKDIDIEAIDKMEDGTEFEMYLYRLFLELGYEGVYKTVGARDFGADIVFTDSEGVRNVVQAKRYTDPVGISAVQEVYSCMRYYKAKKAIVISSAKFTEACETLAGVNHVKLLDRNDLIGIIKSFKLGNIQAIKNKIESEPRMILESWSEVNRGVLQEIKKDYKAEKLIKGAMRK</sequence>
<dbReference type="EMBL" id="QXQA01000001">
    <property type="protein sequence ID" value="RIX60485.1"/>
    <property type="molecule type" value="Genomic_DNA"/>
</dbReference>
<gene>
    <name evidence="3" type="ORF">D3P08_02700</name>
</gene>
<proteinExistence type="predicted"/>
<name>A0A3A1VJP9_9BACL</name>
<dbReference type="GO" id="GO:0015666">
    <property type="term" value="F:restriction endodeoxyribonuclease activity"/>
    <property type="evidence" value="ECO:0007669"/>
    <property type="project" value="TreeGrafter"/>
</dbReference>
<keyword evidence="4" id="KW-1185">Reference proteome</keyword>
<keyword evidence="1" id="KW-0472">Membrane</keyword>
<dbReference type="AlphaFoldDB" id="A0A3A1VJP9"/>
<evidence type="ECO:0000259" key="2">
    <source>
        <dbReference type="Pfam" id="PF04471"/>
    </source>
</evidence>
<dbReference type="GO" id="GO:0009307">
    <property type="term" value="P:DNA restriction-modification system"/>
    <property type="evidence" value="ECO:0007669"/>
    <property type="project" value="InterPro"/>
</dbReference>
<accession>A0A3A1VJP9</accession>
<keyword evidence="1" id="KW-0812">Transmembrane</keyword>
<comment type="caution">
    <text evidence="3">The sequence shown here is derived from an EMBL/GenBank/DDBJ whole genome shotgun (WGS) entry which is preliminary data.</text>
</comment>
<keyword evidence="3" id="KW-0540">Nuclease</keyword>
<feature type="domain" description="Restriction endonuclease type IV Mrr" evidence="2">
    <location>
        <begin position="70"/>
        <end position="175"/>
    </location>
</feature>
<keyword evidence="3" id="KW-0255">Endonuclease</keyword>
<keyword evidence="3" id="KW-0378">Hydrolase</keyword>
<dbReference type="SUPFAM" id="SSF52980">
    <property type="entry name" value="Restriction endonuclease-like"/>
    <property type="match status" value="1"/>
</dbReference>
<reference evidence="3 4" key="1">
    <citation type="submission" date="2018-09" db="EMBL/GenBank/DDBJ databases">
        <title>Paenibacillus aracenensis nov. sp. isolated from a cave in southern Spain.</title>
        <authorList>
            <person name="Jurado V."/>
            <person name="Gutierrez-Patricio S."/>
            <person name="Gonzalez-Pimentel J.L."/>
            <person name="Miller A.Z."/>
            <person name="Laiz L."/>
            <person name="Saiz-Jimenez C."/>
        </authorList>
    </citation>
    <scope>NUCLEOTIDE SEQUENCE [LARGE SCALE GENOMIC DNA]</scope>
    <source>
        <strain evidence="3 4">DSM 22867</strain>
    </source>
</reference>
<dbReference type="Pfam" id="PF04471">
    <property type="entry name" value="Mrr_cat"/>
    <property type="match status" value="1"/>
</dbReference>
<dbReference type="Gene3D" id="3.40.1350.10">
    <property type="match status" value="1"/>
</dbReference>
<evidence type="ECO:0000313" key="4">
    <source>
        <dbReference type="Proteomes" id="UP000266482"/>
    </source>
</evidence>
<protein>
    <submittedName>
        <fullName evidence="3">Restriction endonuclease</fullName>
    </submittedName>
</protein>
<dbReference type="GO" id="GO:0003677">
    <property type="term" value="F:DNA binding"/>
    <property type="evidence" value="ECO:0007669"/>
    <property type="project" value="InterPro"/>
</dbReference>